<sequence>MALAVVALSLLSYLEYGLNPDSLLLIFIFFGSITGYNFVKYAGLAKLYHRSLARNLRFIQVFSFLVFLGLVYMAFLQTWEVLLMSALLGVFTLLYAAPVLTQNRNLRDLAGIKILIIALVWAGVSVILPLLDHPEVSLLDKILMFFQRALFIIVITLPFEIRDLEFDSEHLATIPQKIGIKKTRLLGWLMLVVILVLEILKEEFNPVNFSALAGVALLSAYALKLADRKQSAYFAAFWVEAVPIAWLILWFSLKMIFA</sequence>
<evidence type="ECO:0008006" key="4">
    <source>
        <dbReference type="Google" id="ProtNLM"/>
    </source>
</evidence>
<keyword evidence="1" id="KW-1133">Transmembrane helix</keyword>
<evidence type="ECO:0000313" key="3">
    <source>
        <dbReference type="Proteomes" id="UP000199153"/>
    </source>
</evidence>
<feature type="transmembrane region" description="Helical" evidence="1">
    <location>
        <begin position="182"/>
        <end position="200"/>
    </location>
</feature>
<keyword evidence="1" id="KW-0812">Transmembrane</keyword>
<keyword evidence="1" id="KW-0472">Membrane</keyword>
<dbReference type="EMBL" id="FOVL01000010">
    <property type="protein sequence ID" value="SFN62091.1"/>
    <property type="molecule type" value="Genomic_DNA"/>
</dbReference>
<feature type="transmembrane region" description="Helical" evidence="1">
    <location>
        <begin position="56"/>
        <end position="75"/>
    </location>
</feature>
<dbReference type="AlphaFoldDB" id="A0A1I5AHZ1"/>
<feature type="transmembrane region" description="Helical" evidence="1">
    <location>
        <begin position="81"/>
        <end position="100"/>
    </location>
</feature>
<accession>A0A1I5AHZ1</accession>
<feature type="transmembrane region" description="Helical" evidence="1">
    <location>
        <begin position="112"/>
        <end position="130"/>
    </location>
</feature>
<keyword evidence="3" id="KW-1185">Reference proteome</keyword>
<name>A0A1I5AHZ1_9FLAO</name>
<feature type="transmembrane region" description="Helical" evidence="1">
    <location>
        <begin position="233"/>
        <end position="253"/>
    </location>
</feature>
<dbReference type="STRING" id="287099.SAMN05660413_01904"/>
<reference evidence="2 3" key="1">
    <citation type="submission" date="2016-10" db="EMBL/GenBank/DDBJ databases">
        <authorList>
            <person name="de Groot N.N."/>
        </authorList>
    </citation>
    <scope>NUCLEOTIDE SEQUENCE [LARGE SCALE GENOMIC DNA]</scope>
    <source>
        <strain evidence="2 3">DSM 17794</strain>
    </source>
</reference>
<evidence type="ECO:0000256" key="1">
    <source>
        <dbReference type="SAM" id="Phobius"/>
    </source>
</evidence>
<feature type="transmembrane region" description="Helical" evidence="1">
    <location>
        <begin position="24"/>
        <end position="44"/>
    </location>
</feature>
<evidence type="ECO:0000313" key="2">
    <source>
        <dbReference type="EMBL" id="SFN62091.1"/>
    </source>
</evidence>
<protein>
    <recommendedName>
        <fullName evidence="4">UbiA prenyltransferase family protein</fullName>
    </recommendedName>
</protein>
<organism evidence="2 3">
    <name type="scientific">Salegentibacter flavus</name>
    <dbReference type="NCBI Taxonomy" id="287099"/>
    <lineage>
        <taxon>Bacteria</taxon>
        <taxon>Pseudomonadati</taxon>
        <taxon>Bacteroidota</taxon>
        <taxon>Flavobacteriia</taxon>
        <taxon>Flavobacteriales</taxon>
        <taxon>Flavobacteriaceae</taxon>
        <taxon>Salegentibacter</taxon>
    </lineage>
</organism>
<dbReference type="Proteomes" id="UP000199153">
    <property type="component" value="Unassembled WGS sequence"/>
</dbReference>
<proteinExistence type="predicted"/>
<feature type="transmembrane region" description="Helical" evidence="1">
    <location>
        <begin position="142"/>
        <end position="161"/>
    </location>
</feature>
<gene>
    <name evidence="2" type="ORF">SAMN05660413_01904</name>
</gene>